<evidence type="ECO:0000256" key="6">
    <source>
        <dbReference type="ARBA" id="ARBA00023140"/>
    </source>
</evidence>
<dbReference type="InterPro" id="IPR025655">
    <property type="entry name" value="PEX14"/>
</dbReference>
<dbReference type="Pfam" id="PF04695">
    <property type="entry name" value="Pex14_N"/>
    <property type="match status" value="1"/>
</dbReference>
<name>A0AA39KV89_MICHY</name>
<evidence type="ECO:0000256" key="4">
    <source>
        <dbReference type="ARBA" id="ARBA00023010"/>
    </source>
</evidence>
<proteinExistence type="inferred from homology"/>
<evidence type="ECO:0000259" key="13">
    <source>
        <dbReference type="Pfam" id="PF04695"/>
    </source>
</evidence>
<sequence length="256" mass="28691">MNDNSVHAHLNKTIDDNNNTAIRESLINVAVKFLQNPRVSSSPRKHKQQFLMSKGLTNDEINKAFELASLVIPIENHSETSAFAVSPNHTNSSYYLPTFLYKVKEFFNTTALIGATFYCVYMFYKNFIKPFIFGDAKNDSVMVETCDSTLTKSVIEMKDSIIKIEASVNKLMHNNSPDPSISHLVQELKQDLASLKGLLLSRKQFPSAPPSIPPWQLETPSQSREKATDREDDAASGSSTNNSDSSLEMIREEPPK</sequence>
<feature type="region of interest" description="Disordered" evidence="11">
    <location>
        <begin position="206"/>
        <end position="256"/>
    </location>
</feature>
<feature type="transmembrane region" description="Helical" evidence="12">
    <location>
        <begin position="106"/>
        <end position="124"/>
    </location>
</feature>
<dbReference type="InterPro" id="IPR036388">
    <property type="entry name" value="WH-like_DNA-bd_sf"/>
</dbReference>
<evidence type="ECO:0000256" key="2">
    <source>
        <dbReference type="ARBA" id="ARBA00022448"/>
    </source>
</evidence>
<evidence type="ECO:0000256" key="9">
    <source>
        <dbReference type="ARBA" id="ARBA00046271"/>
    </source>
</evidence>
<gene>
    <name evidence="14" type="ORF">PV327_008799</name>
</gene>
<keyword evidence="6 10" id="KW-0576">Peroxisome</keyword>
<dbReference type="PANTHER" id="PTHR23058:SF0">
    <property type="entry name" value="PEROXISOMAL MEMBRANE PROTEIN PEX14"/>
    <property type="match status" value="1"/>
</dbReference>
<dbReference type="GO" id="GO:1990429">
    <property type="term" value="C:peroxisomal importomer complex"/>
    <property type="evidence" value="ECO:0007669"/>
    <property type="project" value="TreeGrafter"/>
</dbReference>
<reference evidence="14" key="2">
    <citation type="submission" date="2023-03" db="EMBL/GenBank/DDBJ databases">
        <authorList>
            <person name="Inwood S.N."/>
            <person name="Skelly J.G."/>
            <person name="Guhlin J."/>
            <person name="Harrop T.W.R."/>
            <person name="Goldson S.G."/>
            <person name="Dearden P.K."/>
        </authorList>
    </citation>
    <scope>NUCLEOTIDE SEQUENCE</scope>
    <source>
        <strain evidence="14">Lincoln</strain>
        <tissue evidence="14">Whole body</tissue>
    </source>
</reference>
<dbReference type="InterPro" id="IPR006785">
    <property type="entry name" value="Pex14_N"/>
</dbReference>
<evidence type="ECO:0000256" key="7">
    <source>
        <dbReference type="ARBA" id="ARBA00029502"/>
    </source>
</evidence>
<keyword evidence="15" id="KW-1185">Reference proteome</keyword>
<dbReference type="Proteomes" id="UP001168972">
    <property type="component" value="Unassembled WGS sequence"/>
</dbReference>
<keyword evidence="12" id="KW-0812">Transmembrane</keyword>
<keyword evidence="12" id="KW-1133">Transmembrane helix</keyword>
<dbReference type="Gene3D" id="1.10.10.10">
    <property type="entry name" value="Winged helix-like DNA-binding domain superfamily/Winged helix DNA-binding domain"/>
    <property type="match status" value="1"/>
</dbReference>
<feature type="compositionally biased region" description="Low complexity" evidence="11">
    <location>
        <begin position="235"/>
        <end position="246"/>
    </location>
</feature>
<evidence type="ECO:0000256" key="8">
    <source>
        <dbReference type="ARBA" id="ARBA00029691"/>
    </source>
</evidence>
<keyword evidence="3 10" id="KW-0653">Protein transport</keyword>
<reference evidence="14" key="1">
    <citation type="journal article" date="2023" name="bioRxiv">
        <title>Scaffold-level genome assemblies of two parasitoid biocontrol wasps reveal the parthenogenesis mechanism and an associated novel virus.</title>
        <authorList>
            <person name="Inwood S."/>
            <person name="Skelly J."/>
            <person name="Guhlin J."/>
            <person name="Harrop T."/>
            <person name="Goldson S."/>
            <person name="Dearden P."/>
        </authorList>
    </citation>
    <scope>NUCLEOTIDE SEQUENCE</scope>
    <source>
        <strain evidence="14">Lincoln</strain>
        <tissue evidence="14">Whole body</tissue>
    </source>
</reference>
<keyword evidence="5 10" id="KW-0472">Membrane</keyword>
<evidence type="ECO:0000256" key="3">
    <source>
        <dbReference type="ARBA" id="ARBA00022927"/>
    </source>
</evidence>
<evidence type="ECO:0000256" key="1">
    <source>
        <dbReference type="ARBA" id="ARBA00005443"/>
    </source>
</evidence>
<feature type="domain" description="Peroxisome membrane anchor protein Pex14p N-terminal" evidence="13">
    <location>
        <begin position="23"/>
        <end position="66"/>
    </location>
</feature>
<keyword evidence="4" id="KW-0811">Translocation</keyword>
<organism evidence="14 15">
    <name type="scientific">Microctonus hyperodae</name>
    <name type="common">Parasitoid wasp</name>
    <dbReference type="NCBI Taxonomy" id="165561"/>
    <lineage>
        <taxon>Eukaryota</taxon>
        <taxon>Metazoa</taxon>
        <taxon>Ecdysozoa</taxon>
        <taxon>Arthropoda</taxon>
        <taxon>Hexapoda</taxon>
        <taxon>Insecta</taxon>
        <taxon>Pterygota</taxon>
        <taxon>Neoptera</taxon>
        <taxon>Endopterygota</taxon>
        <taxon>Hymenoptera</taxon>
        <taxon>Apocrita</taxon>
        <taxon>Ichneumonoidea</taxon>
        <taxon>Braconidae</taxon>
        <taxon>Euphorinae</taxon>
        <taxon>Microctonus</taxon>
    </lineage>
</organism>
<evidence type="ECO:0000256" key="12">
    <source>
        <dbReference type="SAM" id="Phobius"/>
    </source>
</evidence>
<comment type="function">
    <text evidence="10">Component of the PEX13-PEX14 docking complex, a translocon channel that specifically mediates the import of peroxisomal cargo proteins bound to PEX5 receptor. The PEX13-PEX14 docking complex forms a large import pore which can be opened to a diameter of about 9 nm. Mechanistically, PEX5 receptor along with cargo proteins associates with the PEX14 subunit of the PEX13-PEX14 docking complex in the cytosol, leading to the insertion of the receptor into the organelle membrane with the concomitant translocation of the cargo into the peroxisome matrix.</text>
</comment>
<protein>
    <recommendedName>
        <fullName evidence="7 10">Peroxisomal membrane protein PEX14</fullName>
    </recommendedName>
    <alternativeName>
        <fullName evidence="8 10">Peroxin-14</fullName>
    </alternativeName>
</protein>
<evidence type="ECO:0000256" key="10">
    <source>
        <dbReference type="RuleBase" id="RU367032"/>
    </source>
</evidence>
<comment type="similarity">
    <text evidence="1 10">Belongs to the peroxin-14 family.</text>
</comment>
<comment type="caution">
    <text evidence="14">The sequence shown here is derived from an EMBL/GenBank/DDBJ whole genome shotgun (WGS) entry which is preliminary data.</text>
</comment>
<evidence type="ECO:0000313" key="14">
    <source>
        <dbReference type="EMBL" id="KAK0175014.1"/>
    </source>
</evidence>
<dbReference type="PANTHER" id="PTHR23058">
    <property type="entry name" value="PEROXISOMAL MEMBRANE PROTEIN PEX14"/>
    <property type="match status" value="1"/>
</dbReference>
<accession>A0AA39KV89</accession>
<dbReference type="AlphaFoldDB" id="A0AA39KV89"/>
<comment type="subcellular location">
    <subcellularLocation>
        <location evidence="9 10">Peroxisome membrane</location>
    </subcellularLocation>
</comment>
<evidence type="ECO:0000313" key="15">
    <source>
        <dbReference type="Proteomes" id="UP001168972"/>
    </source>
</evidence>
<evidence type="ECO:0000256" key="5">
    <source>
        <dbReference type="ARBA" id="ARBA00023136"/>
    </source>
</evidence>
<evidence type="ECO:0000256" key="11">
    <source>
        <dbReference type="SAM" id="MobiDB-lite"/>
    </source>
</evidence>
<keyword evidence="2 10" id="KW-0813">Transport</keyword>
<dbReference type="GO" id="GO:0016560">
    <property type="term" value="P:protein import into peroxisome matrix, docking"/>
    <property type="evidence" value="ECO:0007669"/>
    <property type="project" value="UniProtKB-UniRule"/>
</dbReference>
<dbReference type="EMBL" id="JAQQBR010000005">
    <property type="protein sequence ID" value="KAK0175014.1"/>
    <property type="molecule type" value="Genomic_DNA"/>
</dbReference>
<dbReference type="GO" id="GO:0005102">
    <property type="term" value="F:signaling receptor binding"/>
    <property type="evidence" value="ECO:0007669"/>
    <property type="project" value="TreeGrafter"/>
</dbReference>
<dbReference type="GO" id="GO:0005778">
    <property type="term" value="C:peroxisomal membrane"/>
    <property type="evidence" value="ECO:0007669"/>
    <property type="project" value="UniProtKB-SubCell"/>
</dbReference>